<dbReference type="PANTHER" id="PTHR23511:SF34">
    <property type="entry name" value="SYNAPTIC VESICLE GLYCOPROTEIN 2"/>
    <property type="match status" value="1"/>
</dbReference>
<feature type="transmembrane region" description="Helical" evidence="8">
    <location>
        <begin position="147"/>
        <end position="166"/>
    </location>
</feature>
<feature type="transmembrane region" description="Helical" evidence="8">
    <location>
        <begin position="549"/>
        <end position="572"/>
    </location>
</feature>
<dbReference type="EMBL" id="QKKF02015211">
    <property type="protein sequence ID" value="RZF42391.1"/>
    <property type="molecule type" value="Genomic_DNA"/>
</dbReference>
<evidence type="ECO:0000256" key="2">
    <source>
        <dbReference type="ARBA" id="ARBA00008335"/>
    </source>
</evidence>
<feature type="transmembrane region" description="Helical" evidence="8">
    <location>
        <begin position="117"/>
        <end position="135"/>
    </location>
</feature>
<dbReference type="Proteomes" id="UP000291343">
    <property type="component" value="Unassembled WGS sequence"/>
</dbReference>
<feature type="transmembrane region" description="Helical" evidence="8">
    <location>
        <begin position="525"/>
        <end position="543"/>
    </location>
</feature>
<comment type="caution">
    <text evidence="10">The sequence shown here is derived from an EMBL/GenBank/DDBJ whole genome shotgun (WGS) entry which is preliminary data.</text>
</comment>
<evidence type="ECO:0000256" key="5">
    <source>
        <dbReference type="ARBA" id="ARBA00022989"/>
    </source>
</evidence>
<dbReference type="GO" id="GO:0016020">
    <property type="term" value="C:membrane"/>
    <property type="evidence" value="ECO:0007669"/>
    <property type="project" value="UniProtKB-SubCell"/>
</dbReference>
<dbReference type="SUPFAM" id="SSF141571">
    <property type="entry name" value="Pentapeptide repeat-like"/>
    <property type="match status" value="1"/>
</dbReference>
<feature type="region of interest" description="Disordered" evidence="7">
    <location>
        <begin position="22"/>
        <end position="52"/>
    </location>
</feature>
<feature type="transmembrane region" description="Helical" evidence="8">
    <location>
        <begin position="205"/>
        <end position="228"/>
    </location>
</feature>
<evidence type="ECO:0000256" key="1">
    <source>
        <dbReference type="ARBA" id="ARBA00004141"/>
    </source>
</evidence>
<keyword evidence="3" id="KW-0813">Transport</keyword>
<dbReference type="PANTHER" id="PTHR23511">
    <property type="entry name" value="SYNAPTIC VESICLE GLYCOPROTEIN 2"/>
    <property type="match status" value="1"/>
</dbReference>
<dbReference type="InterPro" id="IPR036259">
    <property type="entry name" value="MFS_trans_sf"/>
</dbReference>
<protein>
    <recommendedName>
        <fullName evidence="9">Major facilitator superfamily (MFS) profile domain-containing protein</fullName>
    </recommendedName>
</protein>
<name>A0A482XAQ9_LAOST</name>
<feature type="transmembrane region" description="Helical" evidence="8">
    <location>
        <begin position="500"/>
        <end position="518"/>
    </location>
</feature>
<evidence type="ECO:0000256" key="4">
    <source>
        <dbReference type="ARBA" id="ARBA00022692"/>
    </source>
</evidence>
<evidence type="ECO:0000313" key="10">
    <source>
        <dbReference type="EMBL" id="RZF42391.1"/>
    </source>
</evidence>
<feature type="transmembrane region" description="Helical" evidence="8">
    <location>
        <begin position="584"/>
        <end position="605"/>
    </location>
</feature>
<keyword evidence="6 8" id="KW-0472">Membrane</keyword>
<dbReference type="InterPro" id="IPR020846">
    <property type="entry name" value="MFS_dom"/>
</dbReference>
<comment type="similarity">
    <text evidence="2">Belongs to the major facilitator superfamily.</text>
</comment>
<dbReference type="STRING" id="195883.A0A482XAQ9"/>
<feature type="transmembrane region" description="Helical" evidence="8">
    <location>
        <begin position="172"/>
        <end position="193"/>
    </location>
</feature>
<dbReference type="SMR" id="A0A482XAQ9"/>
<keyword evidence="11" id="KW-1185">Reference proteome</keyword>
<dbReference type="Gene3D" id="1.20.1250.20">
    <property type="entry name" value="MFS general substrate transporter like domains"/>
    <property type="match status" value="1"/>
</dbReference>
<evidence type="ECO:0000313" key="11">
    <source>
        <dbReference type="Proteomes" id="UP000291343"/>
    </source>
</evidence>
<reference evidence="10 11" key="1">
    <citation type="journal article" date="2017" name="Gigascience">
        <title>Genome sequence of the small brown planthopper, Laodelphax striatellus.</title>
        <authorList>
            <person name="Zhu J."/>
            <person name="Jiang F."/>
            <person name="Wang X."/>
            <person name="Yang P."/>
            <person name="Bao Y."/>
            <person name="Zhao W."/>
            <person name="Wang W."/>
            <person name="Lu H."/>
            <person name="Wang Q."/>
            <person name="Cui N."/>
            <person name="Li J."/>
            <person name="Chen X."/>
            <person name="Luo L."/>
            <person name="Yu J."/>
            <person name="Kang L."/>
            <person name="Cui F."/>
        </authorList>
    </citation>
    <scope>NUCLEOTIDE SEQUENCE [LARGE SCALE GENOMIC DNA]</scope>
    <source>
        <strain evidence="10">Lst14</strain>
    </source>
</reference>
<evidence type="ECO:0000256" key="6">
    <source>
        <dbReference type="ARBA" id="ARBA00023136"/>
    </source>
</evidence>
<evidence type="ECO:0000256" key="8">
    <source>
        <dbReference type="SAM" id="Phobius"/>
    </source>
</evidence>
<accession>A0A482XAQ9</accession>
<feature type="transmembrane region" description="Helical" evidence="8">
    <location>
        <begin position="79"/>
        <end position="102"/>
    </location>
</feature>
<proteinExistence type="inferred from homology"/>
<dbReference type="OrthoDB" id="433512at2759"/>
<dbReference type="Pfam" id="PF23894">
    <property type="entry name" value="LD_SV2"/>
    <property type="match status" value="1"/>
</dbReference>
<dbReference type="AlphaFoldDB" id="A0A482XAQ9"/>
<feature type="compositionally biased region" description="Polar residues" evidence="7">
    <location>
        <begin position="23"/>
        <end position="32"/>
    </location>
</feature>
<keyword evidence="4 8" id="KW-0812">Transmembrane</keyword>
<evidence type="ECO:0000256" key="3">
    <source>
        <dbReference type="ARBA" id="ARBA00022448"/>
    </source>
</evidence>
<comment type="subcellular location">
    <subcellularLocation>
        <location evidence="1">Membrane</location>
        <topology evidence="1">Multi-pass membrane protein</topology>
    </subcellularLocation>
</comment>
<feature type="transmembrane region" description="Helical" evidence="8">
    <location>
        <begin position="345"/>
        <end position="367"/>
    </location>
</feature>
<dbReference type="GO" id="GO:0022857">
    <property type="term" value="F:transmembrane transporter activity"/>
    <property type="evidence" value="ECO:0007669"/>
    <property type="project" value="InterPro"/>
</dbReference>
<dbReference type="Pfam" id="PF00083">
    <property type="entry name" value="Sugar_tr"/>
    <property type="match status" value="1"/>
</dbReference>
<organism evidence="10 11">
    <name type="scientific">Laodelphax striatellus</name>
    <name type="common">Small brown planthopper</name>
    <name type="synonym">Delphax striatella</name>
    <dbReference type="NCBI Taxonomy" id="195883"/>
    <lineage>
        <taxon>Eukaryota</taxon>
        <taxon>Metazoa</taxon>
        <taxon>Ecdysozoa</taxon>
        <taxon>Arthropoda</taxon>
        <taxon>Hexapoda</taxon>
        <taxon>Insecta</taxon>
        <taxon>Pterygota</taxon>
        <taxon>Neoptera</taxon>
        <taxon>Paraneoptera</taxon>
        <taxon>Hemiptera</taxon>
        <taxon>Auchenorrhyncha</taxon>
        <taxon>Fulgoroidea</taxon>
        <taxon>Delphacidae</taxon>
        <taxon>Criomorphinae</taxon>
        <taxon>Laodelphax</taxon>
    </lineage>
</organism>
<dbReference type="SUPFAM" id="SSF103473">
    <property type="entry name" value="MFS general substrate transporter"/>
    <property type="match status" value="2"/>
</dbReference>
<feature type="domain" description="Major facilitator superfamily (MFS) profile" evidence="9">
    <location>
        <begin position="81"/>
        <end position="635"/>
    </location>
</feature>
<keyword evidence="5 8" id="KW-1133">Transmembrane helix</keyword>
<dbReference type="InterPro" id="IPR005828">
    <property type="entry name" value="MFS_sugar_transport-like"/>
</dbReference>
<dbReference type="InterPro" id="IPR055415">
    <property type="entry name" value="LD_SV2"/>
</dbReference>
<sequence length="639" mass="71018">MKGVSESSLSGRSANERAALVASHSSLSYTEEASNDLPPSPDASANTNQGEELDCTDESILSQFHEDAIRQADFGSYQWLAMVTIGLGLAADSIELFALPYLLPQIEVDLCSKPTEKGWACAITFLGMIIGSLIWGSLGDQMGRKCILISALSVNFLFNTIAAFMPTYKSFITARFCSAIGVGGIYPLAIVYFSEFLPRSSRGKFVSWHLISWLLGGCYVLLLARIFLPKTGMDMIIESRQHVGAWRQFLLLCAVPSIPAIIKLVFLSDSPRYLLESGRDVEAMMVYQEIFQKNSKKGQYQLSELELPGPTQSSNRSHSFISEISTARAYWNSFLQLFIPPHLKVTILLMIFWFSTGFSYYGLTIWFPEKMQATLLDEVNKNAINTTFALYNGTNFYENLQNRHWSHSIFVNCNFSNILLTHVTFDNCTFEKVAFTNISSIGAQFIKSSFANSRFLDTDISRENFVECYLFNNSIQSNRKFCKNGFNTNIDLNIVFQENGVRLIGNFAVIIMTGLFIGQISRTRIIGIAMLLSSTGCLAMWILQSQIPLLVYNPVIMCALLVGWCCANIAVIESYPTHLRSSGFCLMMFASRSAGLLGVSVYHHFLSQSTSVTVFATIAALMTAAVSALKLPNSQTSLL</sequence>
<evidence type="ECO:0000256" key="7">
    <source>
        <dbReference type="SAM" id="MobiDB-lite"/>
    </source>
</evidence>
<dbReference type="InParanoid" id="A0A482XAQ9"/>
<feature type="transmembrane region" description="Helical" evidence="8">
    <location>
        <begin position="611"/>
        <end position="629"/>
    </location>
</feature>
<feature type="transmembrane region" description="Helical" evidence="8">
    <location>
        <begin position="248"/>
        <end position="267"/>
    </location>
</feature>
<dbReference type="PROSITE" id="PS50850">
    <property type="entry name" value="MFS"/>
    <property type="match status" value="1"/>
</dbReference>
<evidence type="ECO:0000259" key="9">
    <source>
        <dbReference type="PROSITE" id="PS50850"/>
    </source>
</evidence>
<gene>
    <name evidence="10" type="ORF">LSTR_LSTR004199</name>
</gene>
<dbReference type="Gene3D" id="2.160.20.80">
    <property type="entry name" value="E3 ubiquitin-protein ligase SopA"/>
    <property type="match status" value="1"/>
</dbReference>